<feature type="transmembrane region" description="Helical" evidence="7">
    <location>
        <begin position="103"/>
        <end position="124"/>
    </location>
</feature>
<feature type="domain" description="Major facilitator superfamily associated" evidence="8">
    <location>
        <begin position="9"/>
        <end position="523"/>
    </location>
</feature>
<evidence type="ECO:0000256" key="7">
    <source>
        <dbReference type="SAM" id="Phobius"/>
    </source>
</evidence>
<keyword evidence="5 7" id="KW-0472">Membrane</keyword>
<dbReference type="Proteomes" id="UP000078561">
    <property type="component" value="Unassembled WGS sequence"/>
</dbReference>
<dbReference type="Gene3D" id="1.20.1250.20">
    <property type="entry name" value="MFS general substrate transporter like domains"/>
    <property type="match status" value="2"/>
</dbReference>
<accession>A0A168P3W0</accession>
<gene>
    <name evidence="9" type="primary">ABSGL_07471.1 scaffold 8890</name>
</gene>
<keyword evidence="4 7" id="KW-1133">Transmembrane helix</keyword>
<evidence type="ECO:0000313" key="9">
    <source>
        <dbReference type="EMBL" id="SAM01722.1"/>
    </source>
</evidence>
<dbReference type="OMA" id="CLPLWKM"/>
<dbReference type="InParanoid" id="A0A168P3W0"/>
<feature type="transmembrane region" description="Helical" evidence="7">
    <location>
        <begin position="424"/>
        <end position="444"/>
    </location>
</feature>
<evidence type="ECO:0000313" key="10">
    <source>
        <dbReference type="Proteomes" id="UP000078561"/>
    </source>
</evidence>
<dbReference type="EMBL" id="LT553587">
    <property type="protein sequence ID" value="SAM01722.1"/>
    <property type="molecule type" value="Genomic_DNA"/>
</dbReference>
<dbReference type="InterPro" id="IPR036259">
    <property type="entry name" value="MFS_trans_sf"/>
</dbReference>
<feature type="transmembrane region" description="Helical" evidence="7">
    <location>
        <begin position="12"/>
        <end position="30"/>
    </location>
</feature>
<dbReference type="InterPro" id="IPR051717">
    <property type="entry name" value="MFS_MFSD6"/>
</dbReference>
<feature type="transmembrane region" description="Helical" evidence="7">
    <location>
        <begin position="170"/>
        <end position="189"/>
    </location>
</feature>
<dbReference type="GO" id="GO:0016020">
    <property type="term" value="C:membrane"/>
    <property type="evidence" value="ECO:0007669"/>
    <property type="project" value="UniProtKB-SubCell"/>
</dbReference>
<feature type="transmembrane region" description="Helical" evidence="7">
    <location>
        <begin position="42"/>
        <end position="61"/>
    </location>
</feature>
<feature type="transmembrane region" description="Helical" evidence="7">
    <location>
        <begin position="495"/>
        <end position="517"/>
    </location>
</feature>
<dbReference type="Pfam" id="PF12832">
    <property type="entry name" value="MFS_1_like"/>
    <property type="match status" value="1"/>
</dbReference>
<protein>
    <recommendedName>
        <fullName evidence="8">Major facilitator superfamily associated domain-containing protein</fullName>
    </recommendedName>
</protein>
<evidence type="ECO:0000256" key="3">
    <source>
        <dbReference type="ARBA" id="ARBA00022692"/>
    </source>
</evidence>
<reference evidence="9" key="1">
    <citation type="submission" date="2016-04" db="EMBL/GenBank/DDBJ databases">
        <authorList>
            <person name="Evans L.H."/>
            <person name="Alamgir A."/>
            <person name="Owens N."/>
            <person name="Weber N.D."/>
            <person name="Virtaneva K."/>
            <person name="Barbian K."/>
            <person name="Babar A."/>
            <person name="Rosenke K."/>
        </authorList>
    </citation>
    <scope>NUCLEOTIDE SEQUENCE [LARGE SCALE GENOMIC DNA]</scope>
    <source>
        <strain evidence="9">CBS 101.48</strain>
    </source>
</reference>
<dbReference type="OrthoDB" id="5989317at2759"/>
<feature type="transmembrane region" description="Helical" evidence="7">
    <location>
        <begin position="456"/>
        <end position="475"/>
    </location>
</feature>
<dbReference type="AlphaFoldDB" id="A0A168P3W0"/>
<evidence type="ECO:0000256" key="1">
    <source>
        <dbReference type="ARBA" id="ARBA00004141"/>
    </source>
</evidence>
<feature type="transmembrane region" description="Helical" evidence="7">
    <location>
        <begin position="144"/>
        <end position="163"/>
    </location>
</feature>
<dbReference type="PANTHER" id="PTHR16172">
    <property type="entry name" value="MAJOR FACILITATOR SUPERFAMILY DOMAIN-CONTAINING PROTEIN 6-LIKE"/>
    <property type="match status" value="1"/>
</dbReference>
<evidence type="ECO:0000256" key="2">
    <source>
        <dbReference type="ARBA" id="ARBA00005241"/>
    </source>
</evidence>
<keyword evidence="10" id="KW-1185">Reference proteome</keyword>
<dbReference type="PANTHER" id="PTHR16172:SF41">
    <property type="entry name" value="MAJOR FACILITATOR SUPERFAMILY DOMAIN-CONTAINING PROTEIN 6-LIKE"/>
    <property type="match status" value="1"/>
</dbReference>
<feature type="region of interest" description="Disordered" evidence="6">
    <location>
        <begin position="216"/>
        <end position="250"/>
    </location>
</feature>
<dbReference type="InterPro" id="IPR024989">
    <property type="entry name" value="MFS_assoc_dom"/>
</dbReference>
<dbReference type="SUPFAM" id="SSF103473">
    <property type="entry name" value="MFS general substrate transporter"/>
    <property type="match status" value="1"/>
</dbReference>
<keyword evidence="3 7" id="KW-0812">Transmembrane</keyword>
<evidence type="ECO:0000256" key="5">
    <source>
        <dbReference type="ARBA" id="ARBA00023136"/>
    </source>
</evidence>
<organism evidence="9">
    <name type="scientific">Absidia glauca</name>
    <name type="common">Pin mould</name>
    <dbReference type="NCBI Taxonomy" id="4829"/>
    <lineage>
        <taxon>Eukaryota</taxon>
        <taxon>Fungi</taxon>
        <taxon>Fungi incertae sedis</taxon>
        <taxon>Mucoromycota</taxon>
        <taxon>Mucoromycotina</taxon>
        <taxon>Mucoromycetes</taxon>
        <taxon>Mucorales</taxon>
        <taxon>Cunninghamellaceae</taxon>
        <taxon>Absidia</taxon>
    </lineage>
</organism>
<evidence type="ECO:0000259" key="8">
    <source>
        <dbReference type="Pfam" id="PF12832"/>
    </source>
</evidence>
<feature type="transmembrane region" description="Helical" evidence="7">
    <location>
        <begin position="367"/>
        <end position="387"/>
    </location>
</feature>
<proteinExistence type="inferred from homology"/>
<name>A0A168P3W0_ABSGL</name>
<evidence type="ECO:0000256" key="6">
    <source>
        <dbReference type="SAM" id="MobiDB-lite"/>
    </source>
</evidence>
<sequence>MGKPYVLPKLLYVSLYSLYGSAIGYMAIFYDEELKMSPQEIGILLATPYFVQIISSPLWTMVADQHPQYQGRLMAGLTVLGSSSVLALLPLTKKVELASFPIFWSAMGLALMFSFFGSPLVALVDSSVLKILGDEKILYGNQRLWGSIANGFCILVVGMMINSIGVRSSFYLFGAGSVCLIFFCLLTRFNDGGGEPTEEQQTLLNKSEVRGNYAYNPQQQQESSNSMDDDRHSRRSSVTTTHTTYAPPPFFSQYQSSDHLTNIWRRDSIASHANTVLLDEEESRRYHQLLQTITSTTTYAAMDAQHEASQLMSAQEEYPSLGLALSHIPTVETSMAAFSLVGQRQQDGASLLSLEKSSLKSLRVQTFLLMVLLFGLAYSMIGQFLFLIYRNDLGMHPSYMGLTGPLAGFAEVMTFWLSKKLFDSYSVTTLTTVAHVLYVFRNLVFMSLKRDDTISIIVALGLQVINGFCYAMMWSTAVAEVDTFFPEEQRAMAQGILAALFSGLGYGLGCVLSGVIYDQYGSRCLLGASSCIALFGLGIFLIGRLNLGHGHGH</sequence>
<comment type="similarity">
    <text evidence="2">Belongs to the major facilitator superfamily. MFSD6 family.</text>
</comment>
<feature type="transmembrane region" description="Helical" evidence="7">
    <location>
        <begin position="524"/>
        <end position="543"/>
    </location>
</feature>
<comment type="subcellular location">
    <subcellularLocation>
        <location evidence="1">Membrane</location>
        <topology evidence="1">Multi-pass membrane protein</topology>
    </subcellularLocation>
</comment>
<evidence type="ECO:0000256" key="4">
    <source>
        <dbReference type="ARBA" id="ARBA00022989"/>
    </source>
</evidence>